<accession>A0A1H2TCZ4</accession>
<evidence type="ECO:0000259" key="2">
    <source>
        <dbReference type="Pfam" id="PF13400"/>
    </source>
</evidence>
<keyword evidence="1" id="KW-0472">Membrane</keyword>
<dbReference type="InterPro" id="IPR028087">
    <property type="entry name" value="Tad_N"/>
</dbReference>
<gene>
    <name evidence="3" type="ORF">SAMN04488238_10218</name>
</gene>
<proteinExistence type="predicted"/>
<dbReference type="AlphaFoldDB" id="A0A1H2TCZ4"/>
<dbReference type="Gene3D" id="3.40.50.410">
    <property type="entry name" value="von Willebrand factor, type A domain"/>
    <property type="match status" value="1"/>
</dbReference>
<dbReference type="RefSeq" id="WP_092885472.1">
    <property type="nucleotide sequence ID" value="NZ_CP061498.1"/>
</dbReference>
<reference evidence="3 4" key="1">
    <citation type="submission" date="2016-10" db="EMBL/GenBank/DDBJ databases">
        <authorList>
            <person name="de Groot N.N."/>
        </authorList>
    </citation>
    <scope>NUCLEOTIDE SEQUENCE [LARGE SCALE GENOMIC DNA]</scope>
    <source>
        <strain evidence="3 4">CGMCC 1.8894</strain>
    </source>
</reference>
<sequence length="600" mass="67469">MLKRHRNRGHRPLRSLAARLKLRLAKTLLLNFTRREDGAMLIFGLFIMVIILMVCGMAVDLMRVENQRVRLQSVSDRATLAAASLRQPLEARAVVERYFEMEGLSAFLENVDVDQGINHRTVEVRTRAIVPSLFLRMVGISDLPVATRSTAQERFLNVEVSLVVDVSESMNQLGRIQNLRSAGEDFIDQLFAASRDDQISVNLVPYAGQTNAGPDLYAMLETTHDQPASHCVEFDASDYTSMAFDRTGPYAGAGHFDPWSQRGASDFFCPTRDDNSARIMPLADDPDVLRARMRDLTAQGNTSIEIGLKWGAALLDASFRPYVSTLVEQGIVSSAMANRPFDAENAEAMKAVVLMTDGENFDQFRMRDQYKTGRSGVWHTVSRGGLVDTEIATIQAQRLSYPHNGLQSAGQIVEGESRLSVFNPQRNWWTRDFFVPRQNDAYPRSGSWSDYPSQVDNSCTLYGPTQGQANRRAPFNFYLCNNVIAYEVPYDRLWHDLSVYWVAAYLYHYPGIMNYNTYRSNLFNMIQPNTKNAHLSTMCDTLRDAGVIVYTIAFEAPQGGQAAMRDCAFSANHYFDVSGTDLQVAFRAIAGDIQQLRLIE</sequence>
<keyword evidence="4" id="KW-1185">Reference proteome</keyword>
<dbReference type="OrthoDB" id="7522752at2"/>
<feature type="domain" description="Putative Flp pilus-assembly TadG-like N-terminal" evidence="2">
    <location>
        <begin position="38"/>
        <end position="84"/>
    </location>
</feature>
<feature type="transmembrane region" description="Helical" evidence="1">
    <location>
        <begin position="39"/>
        <end position="59"/>
    </location>
</feature>
<dbReference type="Pfam" id="PF13400">
    <property type="entry name" value="Tad"/>
    <property type="match status" value="1"/>
</dbReference>
<evidence type="ECO:0000313" key="3">
    <source>
        <dbReference type="EMBL" id="SDW41833.1"/>
    </source>
</evidence>
<protein>
    <submittedName>
        <fullName evidence="3">Flp pilus assembly protein TadG</fullName>
    </submittedName>
</protein>
<dbReference type="InterPro" id="IPR036465">
    <property type="entry name" value="vWFA_dom_sf"/>
</dbReference>
<evidence type="ECO:0000256" key="1">
    <source>
        <dbReference type="SAM" id="Phobius"/>
    </source>
</evidence>
<dbReference type="SUPFAM" id="SSF53300">
    <property type="entry name" value="vWA-like"/>
    <property type="match status" value="1"/>
</dbReference>
<keyword evidence="1" id="KW-0812">Transmembrane</keyword>
<evidence type="ECO:0000313" key="4">
    <source>
        <dbReference type="Proteomes" id="UP000198539"/>
    </source>
</evidence>
<keyword evidence="1" id="KW-1133">Transmembrane helix</keyword>
<name>A0A1H2TCZ4_9RHOB</name>
<dbReference type="Proteomes" id="UP000198539">
    <property type="component" value="Unassembled WGS sequence"/>
</dbReference>
<organism evidence="3 4">
    <name type="scientific">Roseicitreum antarcticum</name>
    <dbReference type="NCBI Taxonomy" id="564137"/>
    <lineage>
        <taxon>Bacteria</taxon>
        <taxon>Pseudomonadati</taxon>
        <taxon>Pseudomonadota</taxon>
        <taxon>Alphaproteobacteria</taxon>
        <taxon>Rhodobacterales</taxon>
        <taxon>Paracoccaceae</taxon>
        <taxon>Roseicitreum</taxon>
    </lineage>
</organism>
<dbReference type="STRING" id="564137.SAMN04488238_10218"/>
<dbReference type="EMBL" id="FNOM01000002">
    <property type="protein sequence ID" value="SDW41833.1"/>
    <property type="molecule type" value="Genomic_DNA"/>
</dbReference>